<protein>
    <recommendedName>
        <fullName evidence="4">Secreted protein</fullName>
    </recommendedName>
</protein>
<sequence length="92" mass="10298">MWSMLSHPNAAFLFLSFPFSATACRWATVPNLLAVYKVFTLTGLGPRSPSFCVLIRGERGSRRERTFNIIKRYLIDLQSGVAAFETNPATRG</sequence>
<proteinExistence type="predicted"/>
<evidence type="ECO:0000313" key="3">
    <source>
        <dbReference type="Proteomes" id="UP000248340"/>
    </source>
</evidence>
<accession>A0A319DBA4</accession>
<evidence type="ECO:0000313" key="2">
    <source>
        <dbReference type="EMBL" id="PYH85348.1"/>
    </source>
</evidence>
<organism evidence="2 3">
    <name type="scientific">Aspergillus uvarum CBS 121591</name>
    <dbReference type="NCBI Taxonomy" id="1448315"/>
    <lineage>
        <taxon>Eukaryota</taxon>
        <taxon>Fungi</taxon>
        <taxon>Dikarya</taxon>
        <taxon>Ascomycota</taxon>
        <taxon>Pezizomycotina</taxon>
        <taxon>Eurotiomycetes</taxon>
        <taxon>Eurotiomycetidae</taxon>
        <taxon>Eurotiales</taxon>
        <taxon>Aspergillaceae</taxon>
        <taxon>Aspergillus</taxon>
        <taxon>Aspergillus subgen. Circumdati</taxon>
    </lineage>
</organism>
<keyword evidence="3" id="KW-1185">Reference proteome</keyword>
<dbReference type="AlphaFoldDB" id="A0A319DBA4"/>
<evidence type="ECO:0008006" key="4">
    <source>
        <dbReference type="Google" id="ProtNLM"/>
    </source>
</evidence>
<dbReference type="RefSeq" id="XP_025495548.1">
    <property type="nucleotide sequence ID" value="XM_025630450.1"/>
</dbReference>
<keyword evidence="1" id="KW-0732">Signal</keyword>
<evidence type="ECO:0000256" key="1">
    <source>
        <dbReference type="SAM" id="SignalP"/>
    </source>
</evidence>
<dbReference type="EMBL" id="KZ821680">
    <property type="protein sequence ID" value="PYH85348.1"/>
    <property type="molecule type" value="Genomic_DNA"/>
</dbReference>
<feature type="chain" id="PRO_5016466472" description="Secreted protein" evidence="1">
    <location>
        <begin position="24"/>
        <end position="92"/>
    </location>
</feature>
<dbReference type="VEuPathDB" id="FungiDB:BO82DRAFT_183772"/>
<gene>
    <name evidence="2" type="ORF">BO82DRAFT_183772</name>
</gene>
<reference evidence="2 3" key="1">
    <citation type="submission" date="2016-12" db="EMBL/GenBank/DDBJ databases">
        <title>The genomes of Aspergillus section Nigri reveals drivers in fungal speciation.</title>
        <authorList>
            <consortium name="DOE Joint Genome Institute"/>
            <person name="Vesth T.C."/>
            <person name="Nybo J."/>
            <person name="Theobald S."/>
            <person name="Brandl J."/>
            <person name="Frisvad J.C."/>
            <person name="Nielsen K.F."/>
            <person name="Lyhne E.K."/>
            <person name="Kogle M.E."/>
            <person name="Kuo A."/>
            <person name="Riley R."/>
            <person name="Clum A."/>
            <person name="Nolan M."/>
            <person name="Lipzen A."/>
            <person name="Salamov A."/>
            <person name="Henrissat B."/>
            <person name="Wiebenga A."/>
            <person name="De Vries R.P."/>
            <person name="Grigoriev I.V."/>
            <person name="Mortensen U.H."/>
            <person name="Andersen M.R."/>
            <person name="Baker S.E."/>
        </authorList>
    </citation>
    <scope>NUCLEOTIDE SEQUENCE [LARGE SCALE GENOMIC DNA]</scope>
    <source>
        <strain evidence="2 3">CBS 121591</strain>
    </source>
</reference>
<name>A0A319DBA4_9EURO</name>
<dbReference type="GeneID" id="37133191"/>
<feature type="signal peptide" evidence="1">
    <location>
        <begin position="1"/>
        <end position="23"/>
    </location>
</feature>
<dbReference type="Proteomes" id="UP000248340">
    <property type="component" value="Unassembled WGS sequence"/>
</dbReference>